<feature type="region of interest" description="Disordered" evidence="2">
    <location>
        <begin position="473"/>
        <end position="618"/>
    </location>
</feature>
<dbReference type="Proteomes" id="UP000649617">
    <property type="component" value="Unassembled WGS sequence"/>
</dbReference>
<gene>
    <name evidence="4" type="ORF">SPIL2461_LOCUS23118</name>
</gene>
<evidence type="ECO:0000256" key="3">
    <source>
        <dbReference type="SAM" id="Phobius"/>
    </source>
</evidence>
<feature type="compositionally biased region" description="Basic and acidic residues" evidence="2">
    <location>
        <begin position="548"/>
        <end position="562"/>
    </location>
</feature>
<keyword evidence="1" id="KW-0175">Coiled coil</keyword>
<name>A0A812YHV9_SYMPI</name>
<evidence type="ECO:0000313" key="5">
    <source>
        <dbReference type="Proteomes" id="UP000649617"/>
    </source>
</evidence>
<dbReference type="OrthoDB" id="443244at2759"/>
<organism evidence="4 5">
    <name type="scientific">Symbiodinium pilosum</name>
    <name type="common">Dinoflagellate</name>
    <dbReference type="NCBI Taxonomy" id="2952"/>
    <lineage>
        <taxon>Eukaryota</taxon>
        <taxon>Sar</taxon>
        <taxon>Alveolata</taxon>
        <taxon>Dinophyceae</taxon>
        <taxon>Suessiales</taxon>
        <taxon>Symbiodiniaceae</taxon>
        <taxon>Symbiodinium</taxon>
    </lineage>
</organism>
<feature type="compositionally biased region" description="Low complexity" evidence="2">
    <location>
        <begin position="57"/>
        <end position="69"/>
    </location>
</feature>
<keyword evidence="3" id="KW-1133">Transmembrane helix</keyword>
<feature type="compositionally biased region" description="Polar residues" evidence="2">
    <location>
        <begin position="595"/>
        <end position="605"/>
    </location>
</feature>
<keyword evidence="5" id="KW-1185">Reference proteome</keyword>
<feature type="compositionally biased region" description="Basic and acidic residues" evidence="2">
    <location>
        <begin position="218"/>
        <end position="241"/>
    </location>
</feature>
<proteinExistence type="predicted"/>
<evidence type="ECO:0000313" key="4">
    <source>
        <dbReference type="EMBL" id="CAE7779153.1"/>
    </source>
</evidence>
<evidence type="ECO:0000256" key="1">
    <source>
        <dbReference type="SAM" id="Coils"/>
    </source>
</evidence>
<feature type="compositionally biased region" description="Basic residues" evidence="2">
    <location>
        <begin position="533"/>
        <end position="542"/>
    </location>
</feature>
<accession>A0A812YHV9</accession>
<feature type="transmembrane region" description="Helical" evidence="3">
    <location>
        <begin position="622"/>
        <end position="641"/>
    </location>
</feature>
<protein>
    <submittedName>
        <fullName evidence="4">Uncharacterized protein</fullName>
    </submittedName>
</protein>
<feature type="region of interest" description="Disordered" evidence="2">
    <location>
        <begin position="1"/>
        <end position="32"/>
    </location>
</feature>
<evidence type="ECO:0000256" key="2">
    <source>
        <dbReference type="SAM" id="MobiDB-lite"/>
    </source>
</evidence>
<sequence>MTVVDVSPMSRKNAVAEDVDKSTTSATDSEGACCPHSFHVRNTFIEFCEDESDEVGSARNRSSSAPARNRCSEHESDDVLEAQQKLEDALKDAKELRQLIAEADAEKDMLREQLQTMQLGKHGPTALYVPEGIDELASVAAELTQKLDAASMDLQLARDKYNAVKMGIGLKKECLREELNFKAEEKGRLEAECADLREKFEILQQSWSEFGLQAEDGHVDRCQKPEKTSVTGKEEMGKEKANNSMVAKQATTRIPGLDIKAGTSRHGIRKSRRSKISDSMGQAGMTASARDLQACQKGEVCYDVDGGLESSQLQTDEIPATTAPKNVPAVWQADPESNGKENVPTGAQSSHLRAGAGSANLAPENYTELLQADPECNGEVIAQTTTVSSQLHASANGDAASPDFMTEMFIADPVSEGEVMAPARSGSSQSQAEGVDFHMEPESTGDIVPAELVCGAEENPSQMALGQLEVETTELETTCEPGNRSEGLEMHGDTPTFGEAPVSGEADGVTVWDEAPSSEPTCQAPPRQSSAGPKKHKGKASKSKASLPKHDEHDKHEVDRASRAGVVQPSQDKKNGSKKCKSKSKSRDASDPAKGSTQHDQSTSPHKGEDPQPDAAQQKSRSFAVIAWLVLVVMVFLLVICSRLI</sequence>
<feature type="region of interest" description="Disordered" evidence="2">
    <location>
        <begin position="218"/>
        <end position="246"/>
    </location>
</feature>
<feature type="region of interest" description="Disordered" evidence="2">
    <location>
        <begin position="260"/>
        <end position="281"/>
    </location>
</feature>
<keyword evidence="3" id="KW-0472">Membrane</keyword>
<comment type="caution">
    <text evidence="4">The sequence shown here is derived from an EMBL/GenBank/DDBJ whole genome shotgun (WGS) entry which is preliminary data.</text>
</comment>
<keyword evidence="3" id="KW-0812">Transmembrane</keyword>
<dbReference type="AlphaFoldDB" id="A0A812YHV9"/>
<dbReference type="EMBL" id="CAJNIZ010047960">
    <property type="protein sequence ID" value="CAE7779153.1"/>
    <property type="molecule type" value="Genomic_DNA"/>
</dbReference>
<feature type="coiled-coil region" evidence="1">
    <location>
        <begin position="76"/>
        <end position="206"/>
    </location>
</feature>
<feature type="region of interest" description="Disordered" evidence="2">
    <location>
        <begin position="55"/>
        <end position="76"/>
    </location>
</feature>
<reference evidence="4" key="1">
    <citation type="submission" date="2021-02" db="EMBL/GenBank/DDBJ databases">
        <authorList>
            <person name="Dougan E. K."/>
            <person name="Rhodes N."/>
            <person name="Thang M."/>
            <person name="Chan C."/>
        </authorList>
    </citation>
    <scope>NUCLEOTIDE SEQUENCE</scope>
</reference>